<sequence>MGLFVDRRGHYRGWLASFLCCCAALTEDEYPRERDNDHPAATAPNGIYQQQPGTKAPPKAITPSSTRRSYSNVDSPRDSHQSASPDQSKGQDFNVEALLPRPTDYEAELGQLSAGTTLEKAPRRIRPSPGLKPHTQGLVPVPLGPVVLGDPYELTASRTLSELPHSIATRGRDHERSESKQHFLEHATTKPYLESRETPYQRCARRSEETLVLRSNASSQTLTSTLMDSNKSSKGTPSTLSLSGSLTHHAREASNSSAHSTISERPRAGSRLQRKRSNQSQKSYGHNGDSDVEKEVLELNTIVEERRAEGNKGRSRNSHVPAVAPAMQVNARSETLNDIGSALSRPLTAHKAYRSNSRQGTLSPGSDKVSLRSQPSNASSQVPGSPSGVTSSAGHIAPSTIRLVTSNDEQFCRISARSPSLTDRALSASSSLTTLDSPSYTLETSPTVSKRYSRSLMITPLPDPAADEEISRHDCVTREVGVAL</sequence>
<feature type="compositionally biased region" description="Polar residues" evidence="1">
    <location>
        <begin position="213"/>
        <end position="230"/>
    </location>
</feature>
<gene>
    <name evidence="2" type="ORF">WHR41_09268</name>
</gene>
<feature type="compositionally biased region" description="Polar residues" evidence="1">
    <location>
        <begin position="62"/>
        <end position="74"/>
    </location>
</feature>
<evidence type="ECO:0000313" key="2">
    <source>
        <dbReference type="EMBL" id="KAL1581986.1"/>
    </source>
</evidence>
<evidence type="ECO:0000256" key="1">
    <source>
        <dbReference type="SAM" id="MobiDB-lite"/>
    </source>
</evidence>
<comment type="caution">
    <text evidence="2">The sequence shown here is derived from an EMBL/GenBank/DDBJ whole genome shotgun (WGS) entry which is preliminary data.</text>
</comment>
<protein>
    <submittedName>
        <fullName evidence="2">Uncharacterized protein</fullName>
    </submittedName>
</protein>
<feature type="compositionally biased region" description="Basic and acidic residues" evidence="1">
    <location>
        <begin position="170"/>
        <end position="211"/>
    </location>
</feature>
<feature type="region of interest" description="Disordered" evidence="1">
    <location>
        <begin position="110"/>
        <end position="137"/>
    </location>
</feature>
<accession>A0AB34KD44</accession>
<feature type="region of interest" description="Disordered" evidence="1">
    <location>
        <begin position="32"/>
        <end position="92"/>
    </location>
</feature>
<dbReference type="GeneID" id="96010710"/>
<feature type="compositionally biased region" description="Polar residues" evidence="1">
    <location>
        <begin position="371"/>
        <end position="393"/>
    </location>
</feature>
<feature type="compositionally biased region" description="Polar residues" evidence="1">
    <location>
        <begin position="354"/>
        <end position="364"/>
    </location>
</feature>
<feature type="compositionally biased region" description="Polar residues" evidence="1">
    <location>
        <begin position="81"/>
        <end position="91"/>
    </location>
</feature>
<keyword evidence="3" id="KW-1185">Reference proteome</keyword>
<organism evidence="2 3">
    <name type="scientific">Cladosporium halotolerans</name>
    <dbReference type="NCBI Taxonomy" id="1052096"/>
    <lineage>
        <taxon>Eukaryota</taxon>
        <taxon>Fungi</taxon>
        <taxon>Dikarya</taxon>
        <taxon>Ascomycota</taxon>
        <taxon>Pezizomycotina</taxon>
        <taxon>Dothideomycetes</taxon>
        <taxon>Dothideomycetidae</taxon>
        <taxon>Cladosporiales</taxon>
        <taxon>Cladosporiaceae</taxon>
        <taxon>Cladosporium</taxon>
    </lineage>
</organism>
<feature type="region of interest" description="Disordered" evidence="1">
    <location>
        <begin position="352"/>
        <end position="394"/>
    </location>
</feature>
<dbReference type="Proteomes" id="UP000803884">
    <property type="component" value="Unassembled WGS sequence"/>
</dbReference>
<evidence type="ECO:0000313" key="3">
    <source>
        <dbReference type="Proteomes" id="UP000803884"/>
    </source>
</evidence>
<name>A0AB34KD44_9PEZI</name>
<feature type="region of interest" description="Disordered" evidence="1">
    <location>
        <begin position="163"/>
        <end position="293"/>
    </location>
</feature>
<dbReference type="RefSeq" id="XP_069225093.1">
    <property type="nucleotide sequence ID" value="XM_069377872.1"/>
</dbReference>
<dbReference type="AlphaFoldDB" id="A0AB34KD44"/>
<proteinExistence type="predicted"/>
<feature type="compositionally biased region" description="Low complexity" evidence="1">
    <location>
        <begin position="232"/>
        <end position="247"/>
    </location>
</feature>
<reference evidence="2 3" key="1">
    <citation type="journal article" date="2020" name="Microbiol. Resour. Announc.">
        <title>Draft Genome Sequence of a Cladosporium Species Isolated from the Mesophotic Ascidian Didemnum maculosum.</title>
        <authorList>
            <person name="Gioti A."/>
            <person name="Siaperas R."/>
            <person name="Nikolaivits E."/>
            <person name="Le Goff G."/>
            <person name="Ouazzani J."/>
            <person name="Kotoulas G."/>
            <person name="Topakas E."/>
        </authorList>
    </citation>
    <scope>NUCLEOTIDE SEQUENCE [LARGE SCALE GENOMIC DNA]</scope>
    <source>
        <strain evidence="2 3">TM138-S3</strain>
    </source>
</reference>
<feature type="region of interest" description="Disordered" evidence="1">
    <location>
        <begin position="305"/>
        <end position="329"/>
    </location>
</feature>
<dbReference type="EMBL" id="JAAQHG020000084">
    <property type="protein sequence ID" value="KAL1581986.1"/>
    <property type="molecule type" value="Genomic_DNA"/>
</dbReference>